<evidence type="ECO:0000313" key="3">
    <source>
        <dbReference type="EMBL" id="MFC0542813.1"/>
    </source>
</evidence>
<feature type="domain" description="UspA" evidence="2">
    <location>
        <begin position="7"/>
        <end position="146"/>
    </location>
</feature>
<dbReference type="Pfam" id="PF00582">
    <property type="entry name" value="Usp"/>
    <property type="match status" value="2"/>
</dbReference>
<evidence type="ECO:0000259" key="2">
    <source>
        <dbReference type="Pfam" id="PF00582"/>
    </source>
</evidence>
<proteinExistence type="inferred from homology"/>
<feature type="domain" description="UspA" evidence="2">
    <location>
        <begin position="154"/>
        <end position="292"/>
    </location>
</feature>
<dbReference type="PRINTS" id="PR01438">
    <property type="entry name" value="UNVRSLSTRESS"/>
</dbReference>
<dbReference type="InterPro" id="IPR006015">
    <property type="entry name" value="Universal_stress_UspA"/>
</dbReference>
<dbReference type="EMBL" id="JBHLUD010000004">
    <property type="protein sequence ID" value="MFC0542813.1"/>
    <property type="molecule type" value="Genomic_DNA"/>
</dbReference>
<dbReference type="Proteomes" id="UP001589810">
    <property type="component" value="Unassembled WGS sequence"/>
</dbReference>
<comment type="caution">
    <text evidence="3">The sequence shown here is derived from an EMBL/GenBank/DDBJ whole genome shotgun (WGS) entry which is preliminary data.</text>
</comment>
<evidence type="ECO:0000313" key="4">
    <source>
        <dbReference type="Proteomes" id="UP001589810"/>
    </source>
</evidence>
<dbReference type="PANTHER" id="PTHR46268">
    <property type="entry name" value="STRESS RESPONSE PROTEIN NHAX"/>
    <property type="match status" value="1"/>
</dbReference>
<protein>
    <submittedName>
        <fullName evidence="3">Universal stress protein</fullName>
    </submittedName>
</protein>
<keyword evidence="4" id="KW-1185">Reference proteome</keyword>
<dbReference type="SUPFAM" id="SSF52402">
    <property type="entry name" value="Adenine nucleotide alpha hydrolases-like"/>
    <property type="match status" value="2"/>
</dbReference>
<dbReference type="PANTHER" id="PTHR46268:SF6">
    <property type="entry name" value="UNIVERSAL STRESS PROTEIN UP12"/>
    <property type="match status" value="1"/>
</dbReference>
<name>A0ABV6MR70_9PSEU</name>
<comment type="similarity">
    <text evidence="1">Belongs to the universal stress protein A family.</text>
</comment>
<dbReference type="Gene3D" id="3.40.50.620">
    <property type="entry name" value="HUPs"/>
    <property type="match status" value="2"/>
</dbReference>
<organism evidence="3 4">
    <name type="scientific">Kutzneria chonburiensis</name>
    <dbReference type="NCBI Taxonomy" id="1483604"/>
    <lineage>
        <taxon>Bacteria</taxon>
        <taxon>Bacillati</taxon>
        <taxon>Actinomycetota</taxon>
        <taxon>Actinomycetes</taxon>
        <taxon>Pseudonocardiales</taxon>
        <taxon>Pseudonocardiaceae</taxon>
        <taxon>Kutzneria</taxon>
    </lineage>
</organism>
<gene>
    <name evidence="3" type="ORF">ACFFH7_15050</name>
</gene>
<sequence>MTSSHSRPVLVGTDGSPGARDAVVWAAREATVRGRPLHLVQAVETQWPVGYLPGSIAEYPPEPDRDQIREVLAEQLAAQAAELDQEVTTALRDGPAADVLAAEAEAVEAELVVVGGRGHSALARTLLGSTASELLHVTSRPVIVVRGTAPGSCVVIGVGGLGGGDHAARFALDFAARHKLPVRAVHGRADSLFALVAERLTTEQRNAAAAEHDVVNAAVAAEVDAWRTAHPELDIQREEVDEQPVQALLDRAGDAALLVVGSRHRGALQRVILGSISHAVVHHAPVPVAVIREPG</sequence>
<evidence type="ECO:0000256" key="1">
    <source>
        <dbReference type="ARBA" id="ARBA00008791"/>
    </source>
</evidence>
<dbReference type="InterPro" id="IPR014729">
    <property type="entry name" value="Rossmann-like_a/b/a_fold"/>
</dbReference>
<dbReference type="InterPro" id="IPR006016">
    <property type="entry name" value="UspA"/>
</dbReference>
<reference evidence="3 4" key="1">
    <citation type="submission" date="2024-09" db="EMBL/GenBank/DDBJ databases">
        <authorList>
            <person name="Sun Q."/>
            <person name="Mori K."/>
        </authorList>
    </citation>
    <scope>NUCLEOTIDE SEQUENCE [LARGE SCALE GENOMIC DNA]</scope>
    <source>
        <strain evidence="3 4">TBRC 1432</strain>
    </source>
</reference>
<dbReference type="RefSeq" id="WP_273941227.1">
    <property type="nucleotide sequence ID" value="NZ_CP097263.1"/>
</dbReference>
<accession>A0ABV6MR70</accession>